<dbReference type="Proteomes" id="UP000095285">
    <property type="component" value="Unassembled WGS sequence"/>
</dbReference>
<reference evidence="2" key="2">
    <citation type="submission" date="2016-11" db="UniProtKB">
        <authorList>
            <consortium name="WormBaseParasite"/>
        </authorList>
    </citation>
    <scope>IDENTIFICATION</scope>
</reference>
<organism evidence="1 2">
    <name type="scientific">Loa loa</name>
    <name type="common">Eye worm</name>
    <name type="synonym">Filaria loa</name>
    <dbReference type="NCBI Taxonomy" id="7209"/>
    <lineage>
        <taxon>Eukaryota</taxon>
        <taxon>Metazoa</taxon>
        <taxon>Ecdysozoa</taxon>
        <taxon>Nematoda</taxon>
        <taxon>Chromadorea</taxon>
        <taxon>Rhabditida</taxon>
        <taxon>Spirurina</taxon>
        <taxon>Spiruromorpha</taxon>
        <taxon>Filarioidea</taxon>
        <taxon>Onchocercidae</taxon>
        <taxon>Loa</taxon>
    </lineage>
</organism>
<reference evidence="1" key="1">
    <citation type="submission" date="2012-04" db="EMBL/GenBank/DDBJ databases">
        <title>The Genome Sequence of Loa loa.</title>
        <authorList>
            <consortium name="The Broad Institute Genome Sequencing Platform"/>
            <consortium name="Broad Institute Genome Sequencing Center for Infectious Disease"/>
            <person name="Nutman T.B."/>
            <person name="Fink D.L."/>
            <person name="Russ C."/>
            <person name="Young S."/>
            <person name="Zeng Q."/>
            <person name="Gargeya S."/>
            <person name="Alvarado L."/>
            <person name="Berlin A."/>
            <person name="Chapman S.B."/>
            <person name="Chen Z."/>
            <person name="Freedman E."/>
            <person name="Gellesch M."/>
            <person name="Goldberg J."/>
            <person name="Griggs A."/>
            <person name="Gujja S."/>
            <person name="Heilman E.R."/>
            <person name="Heiman D."/>
            <person name="Howarth C."/>
            <person name="Mehta T."/>
            <person name="Neiman D."/>
            <person name="Pearson M."/>
            <person name="Roberts A."/>
            <person name="Saif S."/>
            <person name="Shea T."/>
            <person name="Shenoy N."/>
            <person name="Sisk P."/>
            <person name="Stolte C."/>
            <person name="Sykes S."/>
            <person name="White J."/>
            <person name="Yandava C."/>
            <person name="Haas B."/>
            <person name="Henn M.R."/>
            <person name="Nusbaum C."/>
            <person name="Birren B."/>
        </authorList>
    </citation>
    <scope>NUCLEOTIDE SEQUENCE [LARGE SCALE GENOMIC DNA]</scope>
</reference>
<proteinExistence type="predicted"/>
<accession>A0A1I7VMK2</accession>
<keyword evidence="1" id="KW-1185">Reference proteome</keyword>
<dbReference type="WBParaSite" id="EN70_420">
    <property type="protein sequence ID" value="EN70_420"/>
    <property type="gene ID" value="EN70_420"/>
</dbReference>
<evidence type="ECO:0000313" key="2">
    <source>
        <dbReference type="WBParaSite" id="EN70_420"/>
    </source>
</evidence>
<evidence type="ECO:0000313" key="1">
    <source>
        <dbReference type="Proteomes" id="UP000095285"/>
    </source>
</evidence>
<protein>
    <submittedName>
        <fullName evidence="2">DUF4789 domain-containing protein</fullName>
    </submittedName>
</protein>
<name>A0A1I7VMK2_LOALO</name>
<dbReference type="AlphaFoldDB" id="A0A1I7VMK2"/>
<sequence>MLCATKNLCYQCSDPNIEVHYGTFFINPRILQDDIRGNERQPRCESERSARIQMCRDPYYTLNVTTFDIKTEELLPFGTCFQITTVTIHDEQISARKDNLNA</sequence>